<evidence type="ECO:0000313" key="2">
    <source>
        <dbReference type="Proteomes" id="UP000029493"/>
    </source>
</evidence>
<dbReference type="Proteomes" id="UP000029493">
    <property type="component" value="Chromosome"/>
</dbReference>
<organism evidence="1 2">
    <name type="scientific">Pseudomonas cremoricolorata</name>
    <dbReference type="NCBI Taxonomy" id="157783"/>
    <lineage>
        <taxon>Bacteria</taxon>
        <taxon>Pseudomonadati</taxon>
        <taxon>Pseudomonadota</taxon>
        <taxon>Gammaproteobacteria</taxon>
        <taxon>Pseudomonadales</taxon>
        <taxon>Pseudomonadaceae</taxon>
        <taxon>Pseudomonas</taxon>
    </lineage>
</organism>
<dbReference type="EMBL" id="CP009455">
    <property type="protein sequence ID" value="AIR90760.1"/>
    <property type="molecule type" value="Genomic_DNA"/>
</dbReference>
<protein>
    <submittedName>
        <fullName evidence="1">Phage minor tail protein L</fullName>
    </submittedName>
</protein>
<dbReference type="RefSeq" id="WP_038413391.1">
    <property type="nucleotide sequence ID" value="NZ_CP009455.1"/>
</dbReference>
<dbReference type="eggNOG" id="COG4672">
    <property type="taxonomic scope" value="Bacteria"/>
</dbReference>
<gene>
    <name evidence="1" type="ORF">LK03_16450</name>
</gene>
<reference evidence="1 2" key="1">
    <citation type="submission" date="2014-09" db="EMBL/GenBank/DDBJ databases">
        <authorList>
            <person name="Chan K.-G."/>
        </authorList>
    </citation>
    <scope>NUCLEOTIDE SEQUENCE [LARGE SCALE GENOMIC DNA]</scope>
    <source>
        <strain evidence="1 2">ND07</strain>
    </source>
</reference>
<dbReference type="NCBIfam" id="TIGR01600">
    <property type="entry name" value="phage_tail_L"/>
    <property type="match status" value="1"/>
</dbReference>
<name>A0A089WNA4_9PSED</name>
<dbReference type="GO" id="GO:0051536">
    <property type="term" value="F:iron-sulfur cluster binding"/>
    <property type="evidence" value="ECO:0007669"/>
    <property type="project" value="InterPro"/>
</dbReference>
<dbReference type="InterPro" id="IPR006487">
    <property type="entry name" value="Phage_lambda_L"/>
</dbReference>
<dbReference type="KEGG" id="psw:LK03_16450"/>
<dbReference type="STRING" id="157783.LK03_16450"/>
<dbReference type="GO" id="GO:0046718">
    <property type="term" value="P:symbiont entry into host cell"/>
    <property type="evidence" value="ECO:0007669"/>
    <property type="project" value="InterPro"/>
</dbReference>
<sequence length="249" mass="26882">MSLIKDLQSLEPGNEVLLFELDGSEFGTDVLRFHGHAIAHSAEELRQAGADADQLPAKSIWWQGQEYAAWPMQLDGIAANGDGTAVRPTLTVGNIGGRITALCLAFDNLLEFRLTIRHTLAHYLDAANFPEGNTQADPNEEAIEVWYIDQKVSENGTAVSWELASPGDVGGESIGRQMTQLCHWAMTAGYRGPDCGYTGAYFDLDGKPTDDPAKDHCNGCLDSGCTVRWGRGNPIPFGGFPAVSLIARS</sequence>
<proteinExistence type="predicted"/>
<dbReference type="GO" id="GO:0030430">
    <property type="term" value="C:host cell cytoplasm"/>
    <property type="evidence" value="ECO:0007669"/>
    <property type="project" value="InterPro"/>
</dbReference>
<dbReference type="Pfam" id="PF05100">
    <property type="entry name" value="Phage_tail_L"/>
    <property type="match status" value="1"/>
</dbReference>
<evidence type="ECO:0000313" key="1">
    <source>
        <dbReference type="EMBL" id="AIR90760.1"/>
    </source>
</evidence>
<keyword evidence="2" id="KW-1185">Reference proteome</keyword>
<accession>A0A089WNA4</accession>
<dbReference type="AlphaFoldDB" id="A0A089WNA4"/>
<dbReference type="OrthoDB" id="5673400at2"/>